<gene>
    <name evidence="6" type="ORF">AQPW35_10180</name>
</gene>
<dbReference type="RefSeq" id="WP_137731698.1">
    <property type="nucleotide sequence ID" value="NZ_BJCL01000002.1"/>
</dbReference>
<dbReference type="OrthoDB" id="8751315at2"/>
<dbReference type="SUPFAM" id="SSF53850">
    <property type="entry name" value="Periplasmic binding protein-like II"/>
    <property type="match status" value="1"/>
</dbReference>
<dbReference type="Gene3D" id="3.40.190.290">
    <property type="match status" value="1"/>
</dbReference>
<reference evidence="7" key="1">
    <citation type="submission" date="2019-03" db="EMBL/GenBank/DDBJ databases">
        <title>Aquabacterium pictum sp.nov., the first bacteriochlorophyll a-containing freshwater bacterium in the genus Aquabacterium of the class Betaproteobacteria.</title>
        <authorList>
            <person name="Hirose S."/>
            <person name="Tank M."/>
            <person name="Hara E."/>
            <person name="Tamaki H."/>
            <person name="Takaichi S."/>
            <person name="Haruta S."/>
            <person name="Hanada S."/>
        </authorList>
    </citation>
    <scope>NUCLEOTIDE SEQUENCE [LARGE SCALE GENOMIC DNA]</scope>
    <source>
        <strain evidence="7">W35</strain>
    </source>
</reference>
<evidence type="ECO:0000256" key="3">
    <source>
        <dbReference type="ARBA" id="ARBA00023125"/>
    </source>
</evidence>
<evidence type="ECO:0000313" key="6">
    <source>
        <dbReference type="EMBL" id="GCL61937.1"/>
    </source>
</evidence>
<evidence type="ECO:0000313" key="7">
    <source>
        <dbReference type="Proteomes" id="UP000301751"/>
    </source>
</evidence>
<dbReference type="EMBL" id="BJCL01000002">
    <property type="protein sequence ID" value="GCL61937.1"/>
    <property type="molecule type" value="Genomic_DNA"/>
</dbReference>
<keyword evidence="3" id="KW-0238">DNA-binding</keyword>
<dbReference type="PROSITE" id="PS50931">
    <property type="entry name" value="HTH_LYSR"/>
    <property type="match status" value="1"/>
</dbReference>
<dbReference type="AlphaFoldDB" id="A0A480ANK0"/>
<dbReference type="InterPro" id="IPR005119">
    <property type="entry name" value="LysR_subst-bd"/>
</dbReference>
<protein>
    <submittedName>
        <fullName evidence="6">LysR family transcriptional regulator</fullName>
    </submittedName>
</protein>
<proteinExistence type="inferred from homology"/>
<dbReference type="GO" id="GO:0003700">
    <property type="term" value="F:DNA-binding transcription factor activity"/>
    <property type="evidence" value="ECO:0007669"/>
    <property type="project" value="InterPro"/>
</dbReference>
<dbReference type="PANTHER" id="PTHR30346">
    <property type="entry name" value="TRANSCRIPTIONAL DUAL REGULATOR HCAR-RELATED"/>
    <property type="match status" value="1"/>
</dbReference>
<name>A0A480ANK0_9BURK</name>
<comment type="similarity">
    <text evidence="1">Belongs to the LysR transcriptional regulatory family.</text>
</comment>
<dbReference type="InterPro" id="IPR036388">
    <property type="entry name" value="WH-like_DNA-bd_sf"/>
</dbReference>
<evidence type="ECO:0000256" key="2">
    <source>
        <dbReference type="ARBA" id="ARBA00023015"/>
    </source>
</evidence>
<keyword evidence="2" id="KW-0805">Transcription regulation</keyword>
<feature type="domain" description="HTH lysR-type" evidence="5">
    <location>
        <begin position="4"/>
        <end position="61"/>
    </location>
</feature>
<dbReference type="InterPro" id="IPR036390">
    <property type="entry name" value="WH_DNA-bd_sf"/>
</dbReference>
<keyword evidence="4" id="KW-0804">Transcription</keyword>
<dbReference type="SUPFAM" id="SSF46785">
    <property type="entry name" value="Winged helix' DNA-binding domain"/>
    <property type="match status" value="1"/>
</dbReference>
<dbReference type="Pfam" id="PF00126">
    <property type="entry name" value="HTH_1"/>
    <property type="match status" value="1"/>
</dbReference>
<sequence>MRELNLDRLRTLLAVADGGSFAAAAQQLALSPPTVTLHVADLESRLGTPLLHRGRPAATPTPAGRLLIDHARRLLAEADALVDAVQRHVAGQGGRVRLGASTGVIVQWLPPVLQQLAAEAPGIDVQLQVLTSADTLAGLAAGRLDLGLVALPQPPRAGVLVQPWRRDPVLAVLPAVWGDLPDSVTPAWLAARPLVLNDAGTHLARLCADWFAQAGLAPAARITLNFNDAVRSLVAAGYGASLLPHDGGPAGLDARLATRPLDPPLWRALGLARRDGPPDALVERVWQLLRAQAG</sequence>
<comment type="caution">
    <text evidence="6">The sequence shown here is derived from an EMBL/GenBank/DDBJ whole genome shotgun (WGS) entry which is preliminary data.</text>
</comment>
<dbReference type="GO" id="GO:0003677">
    <property type="term" value="F:DNA binding"/>
    <property type="evidence" value="ECO:0007669"/>
    <property type="project" value="UniProtKB-KW"/>
</dbReference>
<dbReference type="InterPro" id="IPR000847">
    <property type="entry name" value="LysR_HTH_N"/>
</dbReference>
<accession>A0A480ANK0</accession>
<evidence type="ECO:0000256" key="4">
    <source>
        <dbReference type="ARBA" id="ARBA00023163"/>
    </source>
</evidence>
<dbReference type="Proteomes" id="UP000301751">
    <property type="component" value="Unassembled WGS sequence"/>
</dbReference>
<evidence type="ECO:0000259" key="5">
    <source>
        <dbReference type="PROSITE" id="PS50931"/>
    </source>
</evidence>
<organism evidence="6 7">
    <name type="scientific">Pseudaquabacterium pictum</name>
    <dbReference type="NCBI Taxonomy" id="2315236"/>
    <lineage>
        <taxon>Bacteria</taxon>
        <taxon>Pseudomonadati</taxon>
        <taxon>Pseudomonadota</taxon>
        <taxon>Betaproteobacteria</taxon>
        <taxon>Burkholderiales</taxon>
        <taxon>Sphaerotilaceae</taxon>
        <taxon>Pseudaquabacterium</taxon>
    </lineage>
</organism>
<dbReference type="Pfam" id="PF03466">
    <property type="entry name" value="LysR_substrate"/>
    <property type="match status" value="1"/>
</dbReference>
<dbReference type="FunFam" id="1.10.10.10:FF:000001">
    <property type="entry name" value="LysR family transcriptional regulator"/>
    <property type="match status" value="1"/>
</dbReference>
<dbReference type="CDD" id="cd05466">
    <property type="entry name" value="PBP2_LTTR_substrate"/>
    <property type="match status" value="1"/>
</dbReference>
<evidence type="ECO:0000256" key="1">
    <source>
        <dbReference type="ARBA" id="ARBA00009437"/>
    </source>
</evidence>
<dbReference type="PANTHER" id="PTHR30346:SF28">
    <property type="entry name" value="HTH-TYPE TRANSCRIPTIONAL REGULATOR CYNR"/>
    <property type="match status" value="1"/>
</dbReference>
<dbReference type="Gene3D" id="1.10.10.10">
    <property type="entry name" value="Winged helix-like DNA-binding domain superfamily/Winged helix DNA-binding domain"/>
    <property type="match status" value="1"/>
</dbReference>
<keyword evidence="7" id="KW-1185">Reference proteome</keyword>